<dbReference type="CDD" id="cd07067">
    <property type="entry name" value="HP_PGM_like"/>
    <property type="match status" value="1"/>
</dbReference>
<dbReference type="SUPFAM" id="SSF53254">
    <property type="entry name" value="Phosphoglycerate mutase-like"/>
    <property type="match status" value="1"/>
</dbReference>
<feature type="compositionally biased region" description="Low complexity" evidence="1">
    <location>
        <begin position="204"/>
        <end position="230"/>
    </location>
</feature>
<accession>A0A5J4K2Z5</accession>
<dbReference type="PANTHER" id="PTHR48100">
    <property type="entry name" value="BROAD-SPECIFICITY PHOSPHATASE YOR283W-RELATED"/>
    <property type="match status" value="1"/>
</dbReference>
<evidence type="ECO:0000313" key="3">
    <source>
        <dbReference type="Proteomes" id="UP000334820"/>
    </source>
</evidence>
<dbReference type="EMBL" id="BKZV01000001">
    <property type="protein sequence ID" value="GER81943.1"/>
    <property type="molecule type" value="Genomic_DNA"/>
</dbReference>
<dbReference type="GO" id="GO:0016791">
    <property type="term" value="F:phosphatase activity"/>
    <property type="evidence" value="ECO:0007669"/>
    <property type="project" value="TreeGrafter"/>
</dbReference>
<protein>
    <submittedName>
        <fullName evidence="2">Phosphoglycerate mutase</fullName>
    </submittedName>
</protein>
<sequence>MLFVRHGQTSWNVEHRLPGRLPGIPLTDQGRQQVARLADALSVLPISAIISSPLERARDTAEILAQAWGLEVWLEPDLMDTDVGHWAGERYDELLKKDPAWKAFVQDPTVAPSPDVETFPQVQQRAVAAVERWRQRPEAGAWPLFVAHADVIKLLLAHYSGLPPVRAPLLGIDNASVSIVELEGELPPRLVAVGWTPRPGWLRPPGAHASAASPAAAPVAASPGAGSQPGEKGTIEGEA</sequence>
<dbReference type="PANTHER" id="PTHR48100:SF59">
    <property type="entry name" value="ADENOSYLCOBALAMIN_ALPHA-RIBAZOLE PHOSPHATASE"/>
    <property type="match status" value="1"/>
</dbReference>
<dbReference type="InterPro" id="IPR050275">
    <property type="entry name" value="PGM_Phosphatase"/>
</dbReference>
<dbReference type="InterPro" id="IPR029033">
    <property type="entry name" value="His_PPase_superfam"/>
</dbReference>
<proteinExistence type="predicted"/>
<dbReference type="Proteomes" id="UP000334820">
    <property type="component" value="Unassembled WGS sequence"/>
</dbReference>
<reference evidence="2 3" key="1">
    <citation type="journal article" date="2019" name="Int. J. Syst. Evol. Microbiol.">
        <title>Thermogemmatispora aurantia sp. nov. and Thermogemmatispora argillosa sp. nov., within the class Ktedonobacteria, and emended description of the genus Thermogemmatispora.</title>
        <authorList>
            <person name="Zheng Y."/>
            <person name="Wang C.M."/>
            <person name="Sakai Y."/>
            <person name="Abe K."/>
            <person name="Yokota A."/>
            <person name="Yabe S."/>
        </authorList>
    </citation>
    <scope>NUCLEOTIDE SEQUENCE [LARGE SCALE GENOMIC DNA]</scope>
    <source>
        <strain evidence="2 3">A1-2</strain>
    </source>
</reference>
<feature type="region of interest" description="Disordered" evidence="1">
    <location>
        <begin position="204"/>
        <end position="239"/>
    </location>
</feature>
<comment type="caution">
    <text evidence="2">The sequence shown here is derived from an EMBL/GenBank/DDBJ whole genome shotgun (WGS) entry which is preliminary data.</text>
</comment>
<evidence type="ECO:0000256" key="1">
    <source>
        <dbReference type="SAM" id="MobiDB-lite"/>
    </source>
</evidence>
<name>A0A5J4K2Z5_9CHLR</name>
<dbReference type="SMART" id="SM00855">
    <property type="entry name" value="PGAM"/>
    <property type="match status" value="1"/>
</dbReference>
<dbReference type="Pfam" id="PF00300">
    <property type="entry name" value="His_Phos_1"/>
    <property type="match status" value="1"/>
</dbReference>
<dbReference type="GO" id="GO:0005737">
    <property type="term" value="C:cytoplasm"/>
    <property type="evidence" value="ECO:0007669"/>
    <property type="project" value="TreeGrafter"/>
</dbReference>
<keyword evidence="3" id="KW-1185">Reference proteome</keyword>
<dbReference type="Gene3D" id="3.40.50.1240">
    <property type="entry name" value="Phosphoglycerate mutase-like"/>
    <property type="match status" value="1"/>
</dbReference>
<gene>
    <name evidence="2" type="ORF">KTAU_05810</name>
</gene>
<dbReference type="AlphaFoldDB" id="A0A5J4K2Z5"/>
<organism evidence="2 3">
    <name type="scientific">Thermogemmatispora aurantia</name>
    <dbReference type="NCBI Taxonomy" id="2045279"/>
    <lineage>
        <taxon>Bacteria</taxon>
        <taxon>Bacillati</taxon>
        <taxon>Chloroflexota</taxon>
        <taxon>Ktedonobacteria</taxon>
        <taxon>Thermogemmatisporales</taxon>
        <taxon>Thermogemmatisporaceae</taxon>
        <taxon>Thermogemmatispora</taxon>
    </lineage>
</organism>
<evidence type="ECO:0000313" key="2">
    <source>
        <dbReference type="EMBL" id="GER81943.1"/>
    </source>
</evidence>
<dbReference type="InterPro" id="IPR013078">
    <property type="entry name" value="His_Pase_superF_clade-1"/>
</dbReference>